<evidence type="ECO:0000256" key="1">
    <source>
        <dbReference type="SAM" id="MobiDB-lite"/>
    </source>
</evidence>
<dbReference type="PANTHER" id="PTHR12526:SF600">
    <property type="entry name" value="GLYCOSYL TRANSFERASE GROUP 1"/>
    <property type="match status" value="1"/>
</dbReference>
<feature type="compositionally biased region" description="Basic and acidic residues" evidence="1">
    <location>
        <begin position="1"/>
        <end position="20"/>
    </location>
</feature>
<feature type="region of interest" description="Disordered" evidence="1">
    <location>
        <begin position="1"/>
        <end position="23"/>
    </location>
</feature>
<dbReference type="Proteomes" id="UP001243009">
    <property type="component" value="Unassembled WGS sequence"/>
</dbReference>
<comment type="caution">
    <text evidence="2">The sequence shown here is derived from an EMBL/GenBank/DDBJ whole genome shotgun (WGS) entry which is preliminary data.</text>
</comment>
<dbReference type="CDD" id="cd03801">
    <property type="entry name" value="GT4_PimA-like"/>
    <property type="match status" value="1"/>
</dbReference>
<organism evidence="2 3">
    <name type="scientific">Paracraurococcus lichenis</name>
    <dbReference type="NCBI Taxonomy" id="3064888"/>
    <lineage>
        <taxon>Bacteria</taxon>
        <taxon>Pseudomonadati</taxon>
        <taxon>Pseudomonadota</taxon>
        <taxon>Alphaproteobacteria</taxon>
        <taxon>Acetobacterales</taxon>
        <taxon>Roseomonadaceae</taxon>
        <taxon>Paracraurococcus</taxon>
    </lineage>
</organism>
<name>A0ABT9E6D2_9PROT</name>
<dbReference type="EMBL" id="JAUTWS010000033">
    <property type="protein sequence ID" value="MDO9711737.1"/>
    <property type="molecule type" value="Genomic_DNA"/>
</dbReference>
<keyword evidence="3" id="KW-1185">Reference proteome</keyword>
<dbReference type="InterPro" id="IPR017521">
    <property type="entry name" value="Sugar_tfrase_PEP-CTERM_Stp1"/>
</dbReference>
<dbReference type="RefSeq" id="WP_305106593.1">
    <property type="nucleotide sequence ID" value="NZ_JAUTWS010000033.1"/>
</dbReference>
<dbReference type="Gene3D" id="3.40.50.2000">
    <property type="entry name" value="Glycogen Phosphorylase B"/>
    <property type="match status" value="2"/>
</dbReference>
<dbReference type="SUPFAM" id="SSF53756">
    <property type="entry name" value="UDP-Glycosyltransferase/glycogen phosphorylase"/>
    <property type="match status" value="1"/>
</dbReference>
<reference evidence="2 3" key="1">
    <citation type="submission" date="2023-08" db="EMBL/GenBank/DDBJ databases">
        <title>The draft genome sequence of Paracraurococcus sp. LOR1-02.</title>
        <authorList>
            <person name="Kingkaew E."/>
            <person name="Tanasupawat S."/>
        </authorList>
    </citation>
    <scope>NUCLEOTIDE SEQUENCE [LARGE SCALE GENOMIC DNA]</scope>
    <source>
        <strain evidence="2 3">LOR1-02</strain>
    </source>
</reference>
<dbReference type="NCBIfam" id="TIGR03087">
    <property type="entry name" value="stp1"/>
    <property type="match status" value="1"/>
</dbReference>
<accession>A0ABT9E6D2</accession>
<dbReference type="PANTHER" id="PTHR12526">
    <property type="entry name" value="GLYCOSYLTRANSFERASE"/>
    <property type="match status" value="1"/>
</dbReference>
<evidence type="ECO:0000313" key="2">
    <source>
        <dbReference type="EMBL" id="MDO9711737.1"/>
    </source>
</evidence>
<proteinExistence type="predicted"/>
<sequence length="452" mass="48309">MDGDLREARSPSDAAGDRHGRAAGTLHRASLDGNPASPAAQGRPRLLFLAHRIPYPPDKGEKIRAWHILDHLAERFAVEAGFLVDDPADLAHLPVLERRCAAVFWRPALSRMQVTARALLRARPGRPLTLGWFHDPALHAWAQAGLAAGRYDAVFVYSSAMAPYAMGPAARRPGLIRVLDMVDVDSEKWRAYAAAARPLMARVYAREARTLLAFERRAAREFDHTLFVSAEEAQHFAALAPDCADRLGFVDNGVDLARFDPARDYPNPYAGDAPAIVFTGTMNYRPNVDAVTWFAEEVLPLLRASPPAGIAPPEFHIVSASPAPAVQALAARAGVRVTGAVPDVRPYVAHAAVSVAPLRIARGIQNKVLEAMALARPVVVSPQAFEGVRALPGRDLLVADGAAEMAARVAEVLAGRHPGLGAAGRAAVAAGHDWAATLSGLDAMLGRRTVPA</sequence>
<dbReference type="Pfam" id="PF13692">
    <property type="entry name" value="Glyco_trans_1_4"/>
    <property type="match status" value="1"/>
</dbReference>
<protein>
    <submittedName>
        <fullName evidence="2">TIGR03087 family PEP-CTERM/XrtA system glycosyltransferase</fullName>
    </submittedName>
</protein>
<evidence type="ECO:0000313" key="3">
    <source>
        <dbReference type="Proteomes" id="UP001243009"/>
    </source>
</evidence>
<gene>
    <name evidence="2" type="ORF">Q7A36_25540</name>
</gene>